<dbReference type="AlphaFoldDB" id="A0A0C9NEB6"/>
<evidence type="ECO:0000256" key="6">
    <source>
        <dbReference type="ARBA" id="ARBA00022989"/>
    </source>
</evidence>
<dbReference type="GO" id="GO:0005886">
    <property type="term" value="C:plasma membrane"/>
    <property type="evidence" value="ECO:0007669"/>
    <property type="project" value="UniProtKB-SubCell"/>
</dbReference>
<dbReference type="RefSeq" id="WP_007403321.1">
    <property type="nucleotide sequence ID" value="NZ_BBJS01000014.1"/>
</dbReference>
<comment type="similarity">
    <text evidence="2">Belongs to the ZIP transporter (TC 2.A.5) family.</text>
</comment>
<evidence type="ECO:0000256" key="8">
    <source>
        <dbReference type="SAM" id="Phobius"/>
    </source>
</evidence>
<dbReference type="EMBL" id="BBJS01000014">
    <property type="protein sequence ID" value="GAN13088.1"/>
    <property type="molecule type" value="Genomic_DNA"/>
</dbReference>
<evidence type="ECO:0000313" key="9">
    <source>
        <dbReference type="EMBL" id="GAN13088.1"/>
    </source>
</evidence>
<gene>
    <name evidence="9" type="ORF">SP6_14_02450</name>
</gene>
<evidence type="ECO:0000256" key="1">
    <source>
        <dbReference type="ARBA" id="ARBA00004651"/>
    </source>
</evidence>
<comment type="caution">
    <text evidence="9">The sequence shown here is derived from an EMBL/GenBank/DDBJ whole genome shotgun (WGS) entry which is preliminary data.</text>
</comment>
<keyword evidence="3" id="KW-1003">Cell membrane</keyword>
<sequence>MTLIPLAFGLAAMVATLAGGLLALRLRHRIGLILGVTAGIVIGVALFDLVPEAMDLAGDRWSVRSLMIFMAMGLGGYMLLDRVLAGIPRAEQSWRGHLGPAMLCLHSLMDGLGIGLAFQIDTSAGWMIALAVLTHDVADGVNTVSLSLAARSEAAARRWLVVNGVAPMLGVLLGLAIVIPAAMLAPMMGVFAGIFLYIGACELVPRSRALDPKLRTSLASILGILLMLGVTHFAH</sequence>
<feature type="transmembrane region" description="Helical" evidence="8">
    <location>
        <begin position="216"/>
        <end position="234"/>
    </location>
</feature>
<keyword evidence="10" id="KW-1185">Reference proteome</keyword>
<dbReference type="PANTHER" id="PTHR11040:SF211">
    <property type="entry name" value="ZINC TRANSPORTER ZIP11"/>
    <property type="match status" value="1"/>
</dbReference>
<feature type="transmembrane region" description="Helical" evidence="8">
    <location>
        <begin position="31"/>
        <end position="49"/>
    </location>
</feature>
<evidence type="ECO:0000313" key="10">
    <source>
        <dbReference type="Proteomes" id="UP000032025"/>
    </source>
</evidence>
<evidence type="ECO:0000256" key="2">
    <source>
        <dbReference type="ARBA" id="ARBA00006939"/>
    </source>
</evidence>
<feature type="transmembrane region" description="Helical" evidence="8">
    <location>
        <begin position="61"/>
        <end position="80"/>
    </location>
</feature>
<keyword evidence="5" id="KW-0862">Zinc</keyword>
<keyword evidence="7 8" id="KW-0472">Membrane</keyword>
<name>A0A0C9NEB6_SPHPI</name>
<dbReference type="Pfam" id="PF02535">
    <property type="entry name" value="Zip"/>
    <property type="match status" value="1"/>
</dbReference>
<dbReference type="PANTHER" id="PTHR11040">
    <property type="entry name" value="ZINC/IRON TRANSPORTER"/>
    <property type="match status" value="1"/>
</dbReference>
<feature type="transmembrane region" description="Helical" evidence="8">
    <location>
        <begin position="6"/>
        <end position="24"/>
    </location>
</feature>
<accession>A0A0C9NEB6</accession>
<comment type="subcellular location">
    <subcellularLocation>
        <location evidence="1">Cell membrane</location>
        <topology evidence="1">Multi-pass membrane protein</topology>
    </subcellularLocation>
</comment>
<dbReference type="GeneID" id="78529156"/>
<dbReference type="Proteomes" id="UP000032025">
    <property type="component" value="Unassembled WGS sequence"/>
</dbReference>
<organism evidence="9 10">
    <name type="scientific">Sphingomonas paucimobilis NBRC 13935</name>
    <dbReference type="NCBI Taxonomy" id="1219050"/>
    <lineage>
        <taxon>Bacteria</taxon>
        <taxon>Pseudomonadati</taxon>
        <taxon>Pseudomonadota</taxon>
        <taxon>Alphaproteobacteria</taxon>
        <taxon>Sphingomonadales</taxon>
        <taxon>Sphingomonadaceae</taxon>
        <taxon>Sphingomonas</taxon>
    </lineage>
</organism>
<evidence type="ECO:0000256" key="5">
    <source>
        <dbReference type="ARBA" id="ARBA00022833"/>
    </source>
</evidence>
<dbReference type="InterPro" id="IPR003689">
    <property type="entry name" value="ZIP"/>
</dbReference>
<dbReference type="GO" id="GO:0005385">
    <property type="term" value="F:zinc ion transmembrane transporter activity"/>
    <property type="evidence" value="ECO:0007669"/>
    <property type="project" value="TreeGrafter"/>
</dbReference>
<feature type="transmembrane region" description="Helical" evidence="8">
    <location>
        <begin position="185"/>
        <end position="204"/>
    </location>
</feature>
<feature type="transmembrane region" description="Helical" evidence="8">
    <location>
        <begin position="160"/>
        <end position="179"/>
    </location>
</feature>
<reference evidence="9 10" key="1">
    <citation type="submission" date="2014-08" db="EMBL/GenBank/DDBJ databases">
        <title>Whole genome shotgun sequence of Sphingomonas paucimobilis NBRC 13935.</title>
        <authorList>
            <person name="Hosoyama A."/>
            <person name="Hashimoto M."/>
            <person name="Hosoyama Y."/>
            <person name="Noguchi M."/>
            <person name="Uohara A."/>
            <person name="Ohji S."/>
            <person name="Katano-Makiyama Y."/>
            <person name="Ichikawa N."/>
            <person name="Kimura A."/>
            <person name="Yamazoe A."/>
            <person name="Fujita N."/>
        </authorList>
    </citation>
    <scope>NUCLEOTIDE SEQUENCE [LARGE SCALE GENOMIC DNA]</scope>
    <source>
        <strain evidence="9 10">NBRC 13935</strain>
    </source>
</reference>
<evidence type="ECO:0000256" key="7">
    <source>
        <dbReference type="ARBA" id="ARBA00023136"/>
    </source>
</evidence>
<proteinExistence type="inferred from homology"/>
<keyword evidence="4 8" id="KW-0812">Transmembrane</keyword>
<keyword evidence="6 8" id="KW-1133">Transmembrane helix</keyword>
<evidence type="ECO:0000256" key="3">
    <source>
        <dbReference type="ARBA" id="ARBA00022475"/>
    </source>
</evidence>
<protein>
    <submittedName>
        <fullName evidence="9">DNA, contig: SP614</fullName>
    </submittedName>
</protein>
<evidence type="ECO:0000256" key="4">
    <source>
        <dbReference type="ARBA" id="ARBA00022692"/>
    </source>
</evidence>